<dbReference type="Proteomes" id="UP001570071">
    <property type="component" value="Unassembled WGS sequence"/>
</dbReference>
<gene>
    <name evidence="1" type="ORF">AB6D66_16830</name>
</gene>
<protein>
    <submittedName>
        <fullName evidence="1">Uncharacterized protein</fullName>
    </submittedName>
</protein>
<reference evidence="1 2" key="1">
    <citation type="journal article" date="2024" name="ISME J.">
        <title>Tailless and filamentous prophages are predominant in marine Vibrio.</title>
        <authorList>
            <person name="Steensen K."/>
            <person name="Seneca J."/>
            <person name="Bartlau N."/>
            <person name="Yu X.A."/>
            <person name="Hussain F.A."/>
            <person name="Polz M.F."/>
        </authorList>
    </citation>
    <scope>NUCLEOTIDE SEQUENCE [LARGE SCALE GENOMIC DNA]</scope>
    <source>
        <strain evidence="1 2">10N.239.312.F12</strain>
    </source>
</reference>
<sequence length="185" mass="20922">MTVKIKISNSGTLPVVKSGIMAMPSTADGRLVPHLILHTKGDDSLLNLIKIHRDTPPGDVQSQWGTKRFSSKKIFLILNFYRPVELEIAVEFDLARHHHAIDGILKNRAVYLQPGKVGDKLSDDVNAPKLLLEIPARTTFPDWKGIQEKHVRKILKKEGVSRKNMGKAVDDYISLRRDVWGKRMK</sequence>
<organism evidence="1 2">
    <name type="scientific">Vibrio pomeroyi</name>
    <dbReference type="NCBI Taxonomy" id="198832"/>
    <lineage>
        <taxon>Bacteria</taxon>
        <taxon>Pseudomonadati</taxon>
        <taxon>Pseudomonadota</taxon>
        <taxon>Gammaproteobacteria</taxon>
        <taxon>Vibrionales</taxon>
        <taxon>Vibrionaceae</taxon>
        <taxon>Vibrio</taxon>
    </lineage>
</organism>
<dbReference type="RefSeq" id="WP_372124750.1">
    <property type="nucleotide sequence ID" value="NZ_JBFSSG010000042.1"/>
</dbReference>
<evidence type="ECO:0000313" key="2">
    <source>
        <dbReference type="Proteomes" id="UP001570071"/>
    </source>
</evidence>
<dbReference type="EMBL" id="JBFSSG010000042">
    <property type="protein sequence ID" value="MEZ8722742.1"/>
    <property type="molecule type" value="Genomic_DNA"/>
</dbReference>
<proteinExistence type="predicted"/>
<keyword evidence="2" id="KW-1185">Reference proteome</keyword>
<comment type="caution">
    <text evidence="1">The sequence shown here is derived from an EMBL/GenBank/DDBJ whole genome shotgun (WGS) entry which is preliminary data.</text>
</comment>
<evidence type="ECO:0000313" key="1">
    <source>
        <dbReference type="EMBL" id="MEZ8722742.1"/>
    </source>
</evidence>
<name>A0ABV4N0B3_9VIBR</name>
<accession>A0ABV4N0B3</accession>